<accession>A0A7W8A0P4</accession>
<protein>
    <submittedName>
        <fullName evidence="1">Uncharacterized protein</fullName>
    </submittedName>
</protein>
<dbReference type="EMBL" id="JACHIN010000003">
    <property type="protein sequence ID" value="MBB5077383.1"/>
    <property type="molecule type" value="Genomic_DNA"/>
</dbReference>
<dbReference type="AlphaFoldDB" id="A0A7W8A0P4"/>
<organism evidence="1 2">
    <name type="scientific">Nonomuraea endophytica</name>
    <dbReference type="NCBI Taxonomy" id="714136"/>
    <lineage>
        <taxon>Bacteria</taxon>
        <taxon>Bacillati</taxon>
        <taxon>Actinomycetota</taxon>
        <taxon>Actinomycetes</taxon>
        <taxon>Streptosporangiales</taxon>
        <taxon>Streptosporangiaceae</taxon>
        <taxon>Nonomuraea</taxon>
    </lineage>
</organism>
<proteinExistence type="predicted"/>
<gene>
    <name evidence="1" type="ORF">HNR40_002856</name>
</gene>
<dbReference type="Proteomes" id="UP000568380">
    <property type="component" value="Unassembled WGS sequence"/>
</dbReference>
<evidence type="ECO:0000313" key="2">
    <source>
        <dbReference type="Proteomes" id="UP000568380"/>
    </source>
</evidence>
<reference evidence="1 2" key="1">
    <citation type="submission" date="2020-08" db="EMBL/GenBank/DDBJ databases">
        <title>Genomic Encyclopedia of Type Strains, Phase IV (KMG-IV): sequencing the most valuable type-strain genomes for metagenomic binning, comparative biology and taxonomic classification.</title>
        <authorList>
            <person name="Goeker M."/>
        </authorList>
    </citation>
    <scope>NUCLEOTIDE SEQUENCE [LARGE SCALE GENOMIC DNA]</scope>
    <source>
        <strain evidence="1 2">DSM 45385</strain>
    </source>
</reference>
<name>A0A7W8A0P4_9ACTN</name>
<comment type="caution">
    <text evidence="1">The sequence shown here is derived from an EMBL/GenBank/DDBJ whole genome shotgun (WGS) entry which is preliminary data.</text>
</comment>
<keyword evidence="2" id="KW-1185">Reference proteome</keyword>
<sequence length="33" mass="3842">MRDATFVPQARHEVILVSPAARRRLRARHRSTS</sequence>
<evidence type="ECO:0000313" key="1">
    <source>
        <dbReference type="EMBL" id="MBB5077383.1"/>
    </source>
</evidence>